<gene>
    <name evidence="1" type="ORF">BDV33DRAFT_82812</name>
</gene>
<dbReference type="EMBL" id="ML733708">
    <property type="protein sequence ID" value="KAB8213094.1"/>
    <property type="molecule type" value="Genomic_DNA"/>
</dbReference>
<evidence type="ECO:0000313" key="1">
    <source>
        <dbReference type="EMBL" id="KAB8213094.1"/>
    </source>
</evidence>
<keyword evidence="2" id="KW-1185">Reference proteome</keyword>
<dbReference type="Proteomes" id="UP000326799">
    <property type="component" value="Unassembled WGS sequence"/>
</dbReference>
<proteinExistence type="predicted"/>
<organism evidence="1 2">
    <name type="scientific">Aspergillus novoparasiticus</name>
    <dbReference type="NCBI Taxonomy" id="986946"/>
    <lineage>
        <taxon>Eukaryota</taxon>
        <taxon>Fungi</taxon>
        <taxon>Dikarya</taxon>
        <taxon>Ascomycota</taxon>
        <taxon>Pezizomycotina</taxon>
        <taxon>Eurotiomycetes</taxon>
        <taxon>Eurotiomycetidae</taxon>
        <taxon>Eurotiales</taxon>
        <taxon>Aspergillaceae</taxon>
        <taxon>Aspergillus</taxon>
        <taxon>Aspergillus subgen. Circumdati</taxon>
    </lineage>
</organism>
<reference evidence="1 2" key="1">
    <citation type="submission" date="2019-04" db="EMBL/GenBank/DDBJ databases">
        <title>Fungal friends and foes A comparative genomics study of 23 Aspergillus species from section Flavi.</title>
        <authorList>
            <consortium name="DOE Joint Genome Institute"/>
            <person name="Kjaerbolling I."/>
            <person name="Vesth T.C."/>
            <person name="Frisvad J.C."/>
            <person name="Nybo J.L."/>
            <person name="Theobald S."/>
            <person name="Kildgaard S."/>
            <person name="Petersen T.I."/>
            <person name="Kuo A."/>
            <person name="Sato A."/>
            <person name="Lyhne E.K."/>
            <person name="Kogle M.E."/>
            <person name="Wiebenga A."/>
            <person name="Kun R.S."/>
            <person name="Lubbers R.J."/>
            <person name="Makela M.R."/>
            <person name="Barry K."/>
            <person name="Chovatia M."/>
            <person name="Clum A."/>
            <person name="Daum C."/>
            <person name="Haridas S."/>
            <person name="He G."/>
            <person name="LaButti K."/>
            <person name="Lipzen A."/>
            <person name="Mondo S."/>
            <person name="Pangilinan J."/>
            <person name="Riley R."/>
            <person name="Salamov A."/>
            <person name="Simmons B.A."/>
            <person name="Magnuson J.K."/>
            <person name="Henrissat B."/>
            <person name="Mortensen U.H."/>
            <person name="Larsen T.O."/>
            <person name="De vries R.P."/>
            <person name="Grigoriev I.V."/>
            <person name="Machida M."/>
            <person name="Baker S.E."/>
            <person name="Andersen M.R."/>
        </authorList>
    </citation>
    <scope>NUCLEOTIDE SEQUENCE [LARGE SCALE GENOMIC DNA]</scope>
    <source>
        <strain evidence="1 2">CBS 126849</strain>
    </source>
</reference>
<protein>
    <submittedName>
        <fullName evidence="1">Uncharacterized protein</fullName>
    </submittedName>
</protein>
<accession>A0A5N6E8G2</accession>
<name>A0A5N6E8G2_9EURO</name>
<dbReference type="AlphaFoldDB" id="A0A5N6E8G2"/>
<sequence length="141" mass="15883">MVSPTPLNTDAESQRKNLAEWAGSSVRGQDYVVDEKGNRIYYREKIARYVDPLLTAMGLSGWGYTMWRYSAYTPIDPVPRAEIYFIPIDITTGQPQIIQDGRQSQVVPGWFTVTLGAFELTPEFDCLLIGDISKIESSLDI</sequence>
<evidence type="ECO:0000313" key="2">
    <source>
        <dbReference type="Proteomes" id="UP000326799"/>
    </source>
</evidence>